<keyword evidence="8" id="KW-0511">Multifunctional enzyme</keyword>
<accession>A0A6C0JMQ9</accession>
<dbReference type="Pfam" id="PF01149">
    <property type="entry name" value="Fapy_DNA_glyco"/>
    <property type="match status" value="1"/>
</dbReference>
<comment type="similarity">
    <text evidence="2">Belongs to the FPG family.</text>
</comment>
<dbReference type="SUPFAM" id="SSF46946">
    <property type="entry name" value="S13-like H2TH domain"/>
    <property type="match status" value="1"/>
</dbReference>
<evidence type="ECO:0000313" key="11">
    <source>
        <dbReference type="EMBL" id="QHU06869.1"/>
    </source>
</evidence>
<dbReference type="PANTHER" id="PTHR22993">
    <property type="entry name" value="FORMAMIDOPYRIMIDINE-DNA GLYCOSYLASE"/>
    <property type="match status" value="1"/>
</dbReference>
<dbReference type="GO" id="GO:0016829">
    <property type="term" value="F:lyase activity"/>
    <property type="evidence" value="ECO:0007669"/>
    <property type="project" value="UniProtKB-KW"/>
</dbReference>
<dbReference type="SUPFAM" id="SSF81624">
    <property type="entry name" value="N-terminal domain of MutM-like DNA repair proteins"/>
    <property type="match status" value="1"/>
</dbReference>
<reference evidence="11" key="1">
    <citation type="journal article" date="2020" name="Nature">
        <title>Giant virus diversity and host interactions through global metagenomics.</title>
        <authorList>
            <person name="Schulz F."/>
            <person name="Roux S."/>
            <person name="Paez-Espino D."/>
            <person name="Jungbluth S."/>
            <person name="Walsh D.A."/>
            <person name="Denef V.J."/>
            <person name="McMahon K.D."/>
            <person name="Konstantinidis K.T."/>
            <person name="Eloe-Fadrosh E.A."/>
            <person name="Kyrpides N.C."/>
            <person name="Woyke T."/>
        </authorList>
    </citation>
    <scope>NUCLEOTIDE SEQUENCE</scope>
    <source>
        <strain evidence="11">GVMAG-S-1038524-41</strain>
    </source>
</reference>
<evidence type="ECO:0000256" key="9">
    <source>
        <dbReference type="ARBA" id="ARBA00023295"/>
    </source>
</evidence>
<evidence type="ECO:0000256" key="1">
    <source>
        <dbReference type="ARBA" id="ARBA00001668"/>
    </source>
</evidence>
<dbReference type="EMBL" id="MN740668">
    <property type="protein sequence ID" value="QHU06869.1"/>
    <property type="molecule type" value="Genomic_DNA"/>
</dbReference>
<dbReference type="GO" id="GO:0006284">
    <property type="term" value="P:base-excision repair"/>
    <property type="evidence" value="ECO:0007669"/>
    <property type="project" value="InterPro"/>
</dbReference>
<feature type="domain" description="Formamidopyrimidine-DNA glycosylase catalytic" evidence="10">
    <location>
        <begin position="2"/>
        <end position="114"/>
    </location>
</feature>
<keyword evidence="7" id="KW-0456">Lyase</keyword>
<dbReference type="InterPro" id="IPR035937">
    <property type="entry name" value="FPG_N"/>
</dbReference>
<dbReference type="InterPro" id="IPR010979">
    <property type="entry name" value="Ribosomal_uS13-like_H2TH"/>
</dbReference>
<dbReference type="AlphaFoldDB" id="A0A6C0JMQ9"/>
<dbReference type="GO" id="GO:0008270">
    <property type="term" value="F:zinc ion binding"/>
    <property type="evidence" value="ECO:0007669"/>
    <property type="project" value="InterPro"/>
</dbReference>
<evidence type="ECO:0000256" key="7">
    <source>
        <dbReference type="ARBA" id="ARBA00023239"/>
    </source>
</evidence>
<keyword evidence="5" id="KW-0238">DNA-binding</keyword>
<dbReference type="Gene3D" id="3.20.190.10">
    <property type="entry name" value="MutM-like, N-terminal"/>
    <property type="match status" value="1"/>
</dbReference>
<dbReference type="SMART" id="SM01232">
    <property type="entry name" value="H2TH"/>
    <property type="match status" value="1"/>
</dbReference>
<proteinExistence type="inferred from homology"/>
<sequence>MPESAEVKLTTEYLKSKLENKVITEWVFPSGQYENKPPDGFDEFEANLPLIVENVQCNGKFIYFTLFNEEGYFYIMHSLRMTGRWQDYEDKYCRWYIELGNKDVLWFRNPRCFATLEFTPHHSELQKALDKLGPDILTEEFSLDVWKDLVKKHKNKNITSFLMNQSIISGIGNYIKAEALYYAKISPHRKTGSISDTESERLFEGIRIIPRVAYNKNGLSIKDYASSDGSKGTYGQDLKIYGKSDADKDKTPDGRVTYWDSDVQV</sequence>
<protein>
    <recommendedName>
        <fullName evidence="10">Formamidopyrimidine-DNA glycosylase catalytic domain-containing protein</fullName>
    </recommendedName>
</protein>
<evidence type="ECO:0000256" key="3">
    <source>
        <dbReference type="ARBA" id="ARBA00022763"/>
    </source>
</evidence>
<evidence type="ECO:0000259" key="10">
    <source>
        <dbReference type="PROSITE" id="PS51068"/>
    </source>
</evidence>
<keyword evidence="3" id="KW-0227">DNA damage</keyword>
<evidence type="ECO:0000256" key="5">
    <source>
        <dbReference type="ARBA" id="ARBA00023125"/>
    </source>
</evidence>
<dbReference type="InterPro" id="IPR015886">
    <property type="entry name" value="H2TH_FPG"/>
</dbReference>
<keyword evidence="6" id="KW-0234">DNA repair</keyword>
<dbReference type="InterPro" id="IPR012319">
    <property type="entry name" value="FPG_cat"/>
</dbReference>
<keyword evidence="9" id="KW-0326">Glycosidase</keyword>
<organism evidence="11">
    <name type="scientific">viral metagenome</name>
    <dbReference type="NCBI Taxonomy" id="1070528"/>
    <lineage>
        <taxon>unclassified sequences</taxon>
        <taxon>metagenomes</taxon>
        <taxon>organismal metagenomes</taxon>
    </lineage>
</organism>
<dbReference type="GO" id="GO:0003906">
    <property type="term" value="F:DNA-(apurinic or apyrimidinic site) endonuclease activity"/>
    <property type="evidence" value="ECO:0007669"/>
    <property type="project" value="InterPro"/>
</dbReference>
<dbReference type="PROSITE" id="PS51068">
    <property type="entry name" value="FPG_CAT"/>
    <property type="match status" value="1"/>
</dbReference>
<evidence type="ECO:0000256" key="6">
    <source>
        <dbReference type="ARBA" id="ARBA00023204"/>
    </source>
</evidence>
<evidence type="ECO:0000256" key="2">
    <source>
        <dbReference type="ARBA" id="ARBA00009409"/>
    </source>
</evidence>
<evidence type="ECO:0000256" key="8">
    <source>
        <dbReference type="ARBA" id="ARBA00023268"/>
    </source>
</evidence>
<comment type="catalytic activity">
    <reaction evidence="1">
        <text>Hydrolysis of DNA containing ring-opened 7-methylguanine residues, releasing 2,6-diamino-4-hydroxy-5-(N-methyl)formamidopyrimidine.</text>
        <dbReference type="EC" id="3.2.2.23"/>
    </reaction>
</comment>
<keyword evidence="4" id="KW-0378">Hydrolase</keyword>
<evidence type="ECO:0000256" key="4">
    <source>
        <dbReference type="ARBA" id="ARBA00022801"/>
    </source>
</evidence>
<dbReference type="GO" id="GO:0034039">
    <property type="term" value="F:8-oxo-7,8-dihydroguanine DNA N-glycosylase activity"/>
    <property type="evidence" value="ECO:0007669"/>
    <property type="project" value="TreeGrafter"/>
</dbReference>
<dbReference type="Pfam" id="PF06831">
    <property type="entry name" value="H2TH"/>
    <property type="match status" value="1"/>
</dbReference>
<dbReference type="GO" id="GO:0003684">
    <property type="term" value="F:damaged DNA binding"/>
    <property type="evidence" value="ECO:0007669"/>
    <property type="project" value="InterPro"/>
</dbReference>
<dbReference type="SMART" id="SM00898">
    <property type="entry name" value="Fapy_DNA_glyco"/>
    <property type="match status" value="1"/>
</dbReference>
<name>A0A6C0JMQ9_9ZZZZ</name>
<dbReference type="Gene3D" id="1.10.8.50">
    <property type="match status" value="1"/>
</dbReference>
<dbReference type="PANTHER" id="PTHR22993:SF9">
    <property type="entry name" value="FORMAMIDOPYRIMIDINE-DNA GLYCOSYLASE"/>
    <property type="match status" value="1"/>
</dbReference>